<keyword evidence="13" id="KW-1185">Reference proteome</keyword>
<organism evidence="12 13">
    <name type="scientific">Papaver somniferum</name>
    <name type="common">Opium poppy</name>
    <dbReference type="NCBI Taxonomy" id="3469"/>
    <lineage>
        <taxon>Eukaryota</taxon>
        <taxon>Viridiplantae</taxon>
        <taxon>Streptophyta</taxon>
        <taxon>Embryophyta</taxon>
        <taxon>Tracheophyta</taxon>
        <taxon>Spermatophyta</taxon>
        <taxon>Magnoliopsida</taxon>
        <taxon>Ranunculales</taxon>
        <taxon>Papaveraceae</taxon>
        <taxon>Papaveroideae</taxon>
        <taxon>Papaver</taxon>
    </lineage>
</organism>
<evidence type="ECO:0000256" key="5">
    <source>
        <dbReference type="ARBA" id="ARBA00022833"/>
    </source>
</evidence>
<evidence type="ECO:0000313" key="12">
    <source>
        <dbReference type="EMBL" id="RZC44719.1"/>
    </source>
</evidence>
<dbReference type="InterPro" id="IPR049808">
    <property type="entry name" value="CONSTANS-like_Bbox1"/>
</dbReference>
<keyword evidence="7" id="KW-0804">Transcription</keyword>
<dbReference type="CDD" id="cd19821">
    <property type="entry name" value="Bbox1_BBX-like"/>
    <property type="match status" value="2"/>
</dbReference>
<dbReference type="OMA" id="CHACDRR"/>
<dbReference type="AlphaFoldDB" id="A0A4Y7IBD6"/>
<dbReference type="PANTHER" id="PTHR31832:SF52">
    <property type="entry name" value="B-BOX ZINC FINGER PROTEIN 21"/>
    <property type="match status" value="1"/>
</dbReference>
<feature type="domain" description="B box-type" evidence="11">
    <location>
        <begin position="55"/>
        <end position="102"/>
    </location>
</feature>
<dbReference type="GO" id="GO:0006355">
    <property type="term" value="P:regulation of DNA-templated transcription"/>
    <property type="evidence" value="ECO:0007669"/>
    <property type="project" value="TreeGrafter"/>
</dbReference>
<dbReference type="InterPro" id="IPR051979">
    <property type="entry name" value="B-box_zinc_finger"/>
</dbReference>
<evidence type="ECO:0000256" key="1">
    <source>
        <dbReference type="ARBA" id="ARBA00004123"/>
    </source>
</evidence>
<dbReference type="GO" id="GO:0008270">
    <property type="term" value="F:zinc ion binding"/>
    <property type="evidence" value="ECO:0007669"/>
    <property type="project" value="UniProtKB-KW"/>
</dbReference>
<dbReference type="GO" id="GO:0009640">
    <property type="term" value="P:photomorphogenesis"/>
    <property type="evidence" value="ECO:0007669"/>
    <property type="project" value="TreeGrafter"/>
</dbReference>
<evidence type="ECO:0000256" key="7">
    <source>
        <dbReference type="ARBA" id="ARBA00023163"/>
    </source>
</evidence>
<evidence type="ECO:0000256" key="9">
    <source>
        <dbReference type="PROSITE-ProRule" id="PRU00024"/>
    </source>
</evidence>
<evidence type="ECO:0000256" key="8">
    <source>
        <dbReference type="ARBA" id="ARBA00023242"/>
    </source>
</evidence>
<dbReference type="Gene3D" id="3.30.160.60">
    <property type="entry name" value="Classic Zinc Finger"/>
    <property type="match status" value="1"/>
</dbReference>
<dbReference type="InterPro" id="IPR000315">
    <property type="entry name" value="Znf_B-box"/>
</dbReference>
<dbReference type="Pfam" id="PF00643">
    <property type="entry name" value="zf-B_box"/>
    <property type="match status" value="1"/>
</dbReference>
<reference evidence="12 13" key="1">
    <citation type="journal article" date="2018" name="Science">
        <title>The opium poppy genome and morphinan production.</title>
        <authorList>
            <person name="Guo L."/>
            <person name="Winzer T."/>
            <person name="Yang X."/>
            <person name="Li Y."/>
            <person name="Ning Z."/>
            <person name="He Z."/>
            <person name="Teodor R."/>
            <person name="Lu Y."/>
            <person name="Bowser T.A."/>
            <person name="Graham I.A."/>
            <person name="Ye K."/>
        </authorList>
    </citation>
    <scope>NUCLEOTIDE SEQUENCE [LARGE SCALE GENOMIC DNA]</scope>
    <source>
        <strain evidence="13">cv. HN1</strain>
        <tissue evidence="12">Leaves</tissue>
    </source>
</reference>
<dbReference type="PROSITE" id="PS50119">
    <property type="entry name" value="ZF_BBOX"/>
    <property type="match status" value="2"/>
</dbReference>
<feature type="domain" description="B box-type" evidence="11">
    <location>
        <begin position="1"/>
        <end position="47"/>
    </location>
</feature>
<keyword evidence="3" id="KW-0677">Repeat</keyword>
<evidence type="ECO:0000256" key="2">
    <source>
        <dbReference type="ARBA" id="ARBA00022723"/>
    </source>
</evidence>
<evidence type="ECO:0000259" key="11">
    <source>
        <dbReference type="PROSITE" id="PS50119"/>
    </source>
</evidence>
<dbReference type="Proteomes" id="UP000316621">
    <property type="component" value="Chromosome 1"/>
</dbReference>
<accession>A0A4Y7IBD6</accession>
<keyword evidence="8" id="KW-0539">Nucleus</keyword>
<evidence type="ECO:0000256" key="3">
    <source>
        <dbReference type="ARBA" id="ARBA00022737"/>
    </source>
</evidence>
<evidence type="ECO:0000256" key="10">
    <source>
        <dbReference type="SAM" id="MobiDB-lite"/>
    </source>
</evidence>
<keyword evidence="6" id="KW-0805">Transcription regulation</keyword>
<evidence type="ECO:0000256" key="4">
    <source>
        <dbReference type="ARBA" id="ARBA00022771"/>
    </source>
</evidence>
<keyword evidence="2" id="KW-0479">Metal-binding</keyword>
<dbReference type="EMBL" id="CM010715">
    <property type="protein sequence ID" value="RZC44719.1"/>
    <property type="molecule type" value="Genomic_DNA"/>
</dbReference>
<protein>
    <recommendedName>
        <fullName evidence="11">B box-type domain-containing protein</fullName>
    </recommendedName>
</protein>
<dbReference type="GO" id="GO:0005634">
    <property type="term" value="C:nucleus"/>
    <property type="evidence" value="ECO:0007669"/>
    <property type="project" value="UniProtKB-SubCell"/>
</dbReference>
<evidence type="ECO:0000313" key="13">
    <source>
        <dbReference type="Proteomes" id="UP000316621"/>
    </source>
</evidence>
<name>A0A4Y7IBD6_PAPSO</name>
<dbReference type="PANTHER" id="PTHR31832">
    <property type="entry name" value="B-BOX ZINC FINGER PROTEIN 22"/>
    <property type="match status" value="1"/>
</dbReference>
<keyword evidence="4 9" id="KW-0863">Zinc-finger</keyword>
<evidence type="ECO:0000256" key="6">
    <source>
        <dbReference type="ARBA" id="ARBA00023015"/>
    </source>
</evidence>
<dbReference type="GO" id="GO:0000976">
    <property type="term" value="F:transcription cis-regulatory region binding"/>
    <property type="evidence" value="ECO:0007669"/>
    <property type="project" value="UniProtKB-ARBA"/>
</dbReference>
<dbReference type="FunFam" id="3.30.160.60:FF:000856">
    <property type="entry name" value="B-box zinc finger protein 21"/>
    <property type="match status" value="1"/>
</dbReference>
<dbReference type="SMART" id="SM00336">
    <property type="entry name" value="BBOX"/>
    <property type="match status" value="2"/>
</dbReference>
<dbReference type="STRING" id="3469.A0A4Y7IBD6"/>
<gene>
    <name evidence="12" type="ORF">C5167_037662</name>
</gene>
<proteinExistence type="predicted"/>
<sequence>MKIQCDVCSKDEAAVFCSADEAALCNGCDHRVHHANKLASKHHRFSLLHPSSSSSEIPRCDICQERRAFLFCREDRAILCRECDISIHTANELTKKHNRFLLTGVKLSSTSEVFPSGSTSTTITSTSATNIDRDLAASADSNNIKNMITASKNKTAPSVHTSTNSFATVLPSTVLPSKYCDHSGPTSGGSTSSISEYLMETLPGWQVEDFLVDSSPTPTHGNGFCKDEADLHPYLDANYFDNQSNSQGYVVSEDLSLWVPETPVNPTYPFDGRENGLNLKEFVKETPIMSSKQVNRRRSDHGFTVPSISPPSNKRSRHNW</sequence>
<feature type="region of interest" description="Disordered" evidence="10">
    <location>
        <begin position="289"/>
        <end position="320"/>
    </location>
</feature>
<comment type="subcellular location">
    <subcellularLocation>
        <location evidence="1">Nucleus</location>
    </subcellularLocation>
</comment>
<dbReference type="OrthoDB" id="153872at2759"/>
<keyword evidence="5" id="KW-0862">Zinc</keyword>
<dbReference type="Gramene" id="RZC44719">
    <property type="protein sequence ID" value="RZC44719"/>
    <property type="gene ID" value="C5167_037662"/>
</dbReference>